<comment type="caution">
    <text evidence="7">The sequence shown here is derived from an EMBL/GenBank/DDBJ whole genome shotgun (WGS) entry which is preliminary data.</text>
</comment>
<dbReference type="GO" id="GO:0012505">
    <property type="term" value="C:endomembrane system"/>
    <property type="evidence" value="ECO:0007669"/>
    <property type="project" value="UniProtKB-SubCell"/>
</dbReference>
<protein>
    <submittedName>
        <fullName evidence="7">DUF202 domain-containing protein</fullName>
    </submittedName>
</protein>
<keyword evidence="2 5" id="KW-0812">Transmembrane</keyword>
<evidence type="ECO:0000256" key="5">
    <source>
        <dbReference type="SAM" id="Phobius"/>
    </source>
</evidence>
<organism evidence="7 8">
    <name type="scientific">Pedococcus bigeumensis</name>
    <dbReference type="NCBI Taxonomy" id="433644"/>
    <lineage>
        <taxon>Bacteria</taxon>
        <taxon>Bacillati</taxon>
        <taxon>Actinomycetota</taxon>
        <taxon>Actinomycetes</taxon>
        <taxon>Micrococcales</taxon>
        <taxon>Intrasporangiaceae</taxon>
        <taxon>Pedococcus</taxon>
    </lineage>
</organism>
<evidence type="ECO:0000313" key="7">
    <source>
        <dbReference type="EMBL" id="TPG17863.1"/>
    </source>
</evidence>
<keyword evidence="4 5" id="KW-0472">Membrane</keyword>
<evidence type="ECO:0000256" key="4">
    <source>
        <dbReference type="ARBA" id="ARBA00023136"/>
    </source>
</evidence>
<feature type="domain" description="DUF202" evidence="6">
    <location>
        <begin position="7"/>
        <end position="69"/>
    </location>
</feature>
<keyword evidence="8" id="KW-1185">Reference proteome</keyword>
<evidence type="ECO:0000259" key="6">
    <source>
        <dbReference type="Pfam" id="PF02656"/>
    </source>
</evidence>
<name>A0A502CYF9_9MICO</name>
<feature type="transmembrane region" description="Helical" evidence="5">
    <location>
        <begin position="44"/>
        <end position="63"/>
    </location>
</feature>
<dbReference type="AlphaFoldDB" id="A0A502CYF9"/>
<accession>A0A502CYF9</accession>
<evidence type="ECO:0000256" key="3">
    <source>
        <dbReference type="ARBA" id="ARBA00022989"/>
    </source>
</evidence>
<feature type="transmembrane region" description="Helical" evidence="5">
    <location>
        <begin position="84"/>
        <end position="106"/>
    </location>
</feature>
<dbReference type="InterPro" id="IPR003807">
    <property type="entry name" value="DUF202"/>
</dbReference>
<sequence length="107" mass="11440">MSRIPNRDALQPERTALAWQRTAITSLVLLVPLVMVALRLDVPVLAGLGAGAMGTSVVLVVSVRRRFAQLGDDSRGYSPYPPMIRVAFVTVLGALGGATLGLTLWLR</sequence>
<dbReference type="EMBL" id="RCZM01000002">
    <property type="protein sequence ID" value="TPG17863.1"/>
    <property type="molecule type" value="Genomic_DNA"/>
</dbReference>
<keyword evidence="3 5" id="KW-1133">Transmembrane helix</keyword>
<dbReference type="Proteomes" id="UP000317722">
    <property type="component" value="Unassembled WGS sequence"/>
</dbReference>
<evidence type="ECO:0000313" key="8">
    <source>
        <dbReference type="Proteomes" id="UP000317722"/>
    </source>
</evidence>
<comment type="subcellular location">
    <subcellularLocation>
        <location evidence="1">Endomembrane system</location>
        <topology evidence="1">Multi-pass membrane protein</topology>
    </subcellularLocation>
</comment>
<dbReference type="Pfam" id="PF02656">
    <property type="entry name" value="DUF202"/>
    <property type="match status" value="1"/>
</dbReference>
<reference evidence="7 8" key="1">
    <citation type="journal article" date="2019" name="Environ. Microbiol.">
        <title>Species interactions and distinct microbial communities in high Arctic permafrost affected cryosols are associated with the CH4 and CO2 gas fluxes.</title>
        <authorList>
            <person name="Altshuler I."/>
            <person name="Hamel J."/>
            <person name="Turney S."/>
            <person name="Magnuson E."/>
            <person name="Levesque R."/>
            <person name="Greer C."/>
            <person name="Whyte L.G."/>
        </authorList>
    </citation>
    <scope>NUCLEOTIDE SEQUENCE [LARGE SCALE GENOMIC DNA]</scope>
    <source>
        <strain evidence="7 8">S9.3A</strain>
    </source>
</reference>
<evidence type="ECO:0000256" key="1">
    <source>
        <dbReference type="ARBA" id="ARBA00004127"/>
    </source>
</evidence>
<feature type="transmembrane region" description="Helical" evidence="5">
    <location>
        <begin position="21"/>
        <end position="38"/>
    </location>
</feature>
<gene>
    <name evidence="7" type="ORF">EAH86_05365</name>
</gene>
<evidence type="ECO:0000256" key="2">
    <source>
        <dbReference type="ARBA" id="ARBA00022692"/>
    </source>
</evidence>
<proteinExistence type="predicted"/>